<dbReference type="PANTHER" id="PTHR33204">
    <property type="entry name" value="TRANSCRIPTIONAL REGULATOR, MARR FAMILY"/>
    <property type="match status" value="1"/>
</dbReference>
<keyword evidence="1" id="KW-0805">Transcription regulation</keyword>
<protein>
    <submittedName>
        <fullName evidence="5">Winged helix-turn-helix transcriptional regulator</fullName>
    </submittedName>
</protein>
<comment type="caution">
    <text evidence="5">The sequence shown here is derived from an EMBL/GenBank/DDBJ whole genome shotgun (WGS) entry which is preliminary data.</text>
</comment>
<dbReference type="SUPFAM" id="SSF46785">
    <property type="entry name" value="Winged helix' DNA-binding domain"/>
    <property type="match status" value="1"/>
</dbReference>
<keyword evidence="6" id="KW-1185">Reference proteome</keyword>
<keyword evidence="2" id="KW-0238">DNA-binding</keyword>
<dbReference type="Proteomes" id="UP001589774">
    <property type="component" value="Unassembled WGS sequence"/>
</dbReference>
<proteinExistence type="predicted"/>
<dbReference type="Gene3D" id="1.10.10.10">
    <property type="entry name" value="Winged helix-like DNA-binding domain superfamily/Winged helix DNA-binding domain"/>
    <property type="match status" value="1"/>
</dbReference>
<sequence>MATNKLEYSQIQCKNRLSSTEDALYVLGGRWTIRVMIAILGGHTRFNDIQRTLKGISAKMLSSELKKLEVNLLVERNVYADQTPVVVEYIPTEYSKSLKDIITALAQWGAQHKRKITSDGS</sequence>
<evidence type="ECO:0000256" key="1">
    <source>
        <dbReference type="ARBA" id="ARBA00023015"/>
    </source>
</evidence>
<feature type="domain" description="HTH hxlR-type" evidence="4">
    <location>
        <begin position="13"/>
        <end position="117"/>
    </location>
</feature>
<gene>
    <name evidence="5" type="ORF">ACFFI0_16200</name>
</gene>
<keyword evidence="3" id="KW-0804">Transcription</keyword>
<dbReference type="InterPro" id="IPR036390">
    <property type="entry name" value="WH_DNA-bd_sf"/>
</dbReference>
<evidence type="ECO:0000256" key="2">
    <source>
        <dbReference type="ARBA" id="ARBA00023125"/>
    </source>
</evidence>
<dbReference type="PROSITE" id="PS51118">
    <property type="entry name" value="HTH_HXLR"/>
    <property type="match status" value="1"/>
</dbReference>
<dbReference type="InterPro" id="IPR036388">
    <property type="entry name" value="WH-like_DNA-bd_sf"/>
</dbReference>
<dbReference type="RefSeq" id="WP_130855510.1">
    <property type="nucleotide sequence ID" value="NZ_JBHLWO010000002.1"/>
</dbReference>
<dbReference type="EMBL" id="JBHLWO010000002">
    <property type="protein sequence ID" value="MFC0319866.1"/>
    <property type="molecule type" value="Genomic_DNA"/>
</dbReference>
<dbReference type="Pfam" id="PF01638">
    <property type="entry name" value="HxlR"/>
    <property type="match status" value="1"/>
</dbReference>
<accession>A0ABV6HLW7</accession>
<name>A0ABV6HLW7_9SPHI</name>
<reference evidence="5 6" key="1">
    <citation type="submission" date="2024-09" db="EMBL/GenBank/DDBJ databases">
        <authorList>
            <person name="Sun Q."/>
            <person name="Mori K."/>
        </authorList>
    </citation>
    <scope>NUCLEOTIDE SEQUENCE [LARGE SCALE GENOMIC DNA]</scope>
    <source>
        <strain evidence="5 6">CCM 7765</strain>
    </source>
</reference>
<evidence type="ECO:0000259" key="4">
    <source>
        <dbReference type="PROSITE" id="PS51118"/>
    </source>
</evidence>
<evidence type="ECO:0000256" key="3">
    <source>
        <dbReference type="ARBA" id="ARBA00023163"/>
    </source>
</evidence>
<evidence type="ECO:0000313" key="6">
    <source>
        <dbReference type="Proteomes" id="UP001589774"/>
    </source>
</evidence>
<dbReference type="InterPro" id="IPR002577">
    <property type="entry name" value="HTH_HxlR"/>
</dbReference>
<organism evidence="5 6">
    <name type="scientific">Olivibacter oleidegradans</name>
    <dbReference type="NCBI Taxonomy" id="760123"/>
    <lineage>
        <taxon>Bacteria</taxon>
        <taxon>Pseudomonadati</taxon>
        <taxon>Bacteroidota</taxon>
        <taxon>Sphingobacteriia</taxon>
        <taxon>Sphingobacteriales</taxon>
        <taxon>Sphingobacteriaceae</taxon>
        <taxon>Olivibacter</taxon>
    </lineage>
</organism>
<evidence type="ECO:0000313" key="5">
    <source>
        <dbReference type="EMBL" id="MFC0319866.1"/>
    </source>
</evidence>